<feature type="domain" description="Protein kinase" evidence="12">
    <location>
        <begin position="161"/>
        <end position="420"/>
    </location>
</feature>
<reference evidence="15" key="1">
    <citation type="submission" date="2021-02" db="EMBL/GenBank/DDBJ databases">
        <authorList>
            <person name="Nowell W R."/>
        </authorList>
    </citation>
    <scope>NUCLEOTIDE SEQUENCE</scope>
</reference>
<sequence>MKSEHIKTWRPRYFVLRHDGCFYGYRKPLSSTNDRADTTVNNSQQNTKQQNEEPLNRFHITDCNIVRHDKAKPNAFVLQLNQMKIERLFAANTQQEREEWINAIQIINRQYSSPSLRQEPSRQFSLIQQHRSMINDDKMDDDAQKISYENVFARRPQINDFEYLKILGRGTFGKVVLCRERTTQRIFAMKMLRKSLVITNNEVVHTLAENKILRNIRHPFITNLICAFTTSDRLCLVMECVNGGELFFHLSKEKRFSEERTRFYIAEIACAIGYLHSRKVIYRDVKLENILLDRFGHIKLVDFGLCKMNMPSGFQTSTFCGTPQYIAPEILRMTSYSNAVDWWGLGIVMYECLIGRLPFADSKSQDGLFQKILNQEPNYPVNEISPNALDLIKKFLKKEPLERIGSTAGDVVEVEKHPFFHNISFKLYEEKKIEPLFKPELDSDTDTRYFDTEFTSEPVCITPPGSTESLAAIGVNGNIDDTFERFTYIGSEGVSHYASRSLISTTSSIQNLSHSNIYLDDPDFYHKNPHQSISNISQPPTSGGFIYQHLPQQYSVSTMNVHSSSTQRTMKNATSMQQLKGTPDVGDTELMVVDTHQSNGENNTQSTLSIPDLYQQQLINERLLCIQQMLASGQNFSTMFNDDPEFAQQIMNYLDPNTNNSQMMNDQTETMDE</sequence>
<organism evidence="15 18">
    <name type="scientific">Didymodactylos carnosus</name>
    <dbReference type="NCBI Taxonomy" id="1234261"/>
    <lineage>
        <taxon>Eukaryota</taxon>
        <taxon>Metazoa</taxon>
        <taxon>Spiralia</taxon>
        <taxon>Gnathifera</taxon>
        <taxon>Rotifera</taxon>
        <taxon>Eurotatoria</taxon>
        <taxon>Bdelloidea</taxon>
        <taxon>Philodinida</taxon>
        <taxon>Philodinidae</taxon>
        <taxon>Didymodactylos</taxon>
    </lineage>
</organism>
<dbReference type="PROSITE" id="PS50011">
    <property type="entry name" value="PROTEIN_KINASE_DOM"/>
    <property type="match status" value="1"/>
</dbReference>
<dbReference type="PROSITE" id="PS50003">
    <property type="entry name" value="PH_DOMAIN"/>
    <property type="match status" value="1"/>
</dbReference>
<dbReference type="EMBL" id="CAJOBC010007452">
    <property type="protein sequence ID" value="CAF3932830.1"/>
    <property type="molecule type" value="Genomic_DNA"/>
</dbReference>
<dbReference type="SUPFAM" id="SSF50729">
    <property type="entry name" value="PH domain-like"/>
    <property type="match status" value="1"/>
</dbReference>
<dbReference type="InterPro" id="IPR008271">
    <property type="entry name" value="Ser/Thr_kinase_AS"/>
</dbReference>
<feature type="domain" description="AGC-kinase C-terminal" evidence="13">
    <location>
        <begin position="421"/>
        <end position="498"/>
    </location>
</feature>
<evidence type="ECO:0000313" key="16">
    <source>
        <dbReference type="EMBL" id="CAF3632655.1"/>
    </source>
</evidence>
<evidence type="ECO:0000256" key="6">
    <source>
        <dbReference type="ARBA" id="ARBA00022741"/>
    </source>
</evidence>
<keyword evidence="4" id="KW-0597">Phosphoprotein</keyword>
<dbReference type="Pfam" id="PF00069">
    <property type="entry name" value="Pkinase"/>
    <property type="match status" value="1"/>
</dbReference>
<dbReference type="Proteomes" id="UP000681722">
    <property type="component" value="Unassembled WGS sequence"/>
</dbReference>
<dbReference type="EMBL" id="CAJOBA010002158">
    <property type="protein sequence ID" value="CAF3632655.1"/>
    <property type="molecule type" value="Genomic_DNA"/>
</dbReference>
<dbReference type="Pfam" id="PF00433">
    <property type="entry name" value="Pkinase_C"/>
    <property type="match status" value="1"/>
</dbReference>
<dbReference type="OrthoDB" id="63267at2759"/>
<evidence type="ECO:0000256" key="3">
    <source>
        <dbReference type="ARBA" id="ARBA00022527"/>
    </source>
</evidence>
<dbReference type="Gene3D" id="2.30.29.30">
    <property type="entry name" value="Pleckstrin-homology domain (PH domain)/Phosphotyrosine-binding domain (PTB)"/>
    <property type="match status" value="1"/>
</dbReference>
<dbReference type="PANTHER" id="PTHR24351">
    <property type="entry name" value="RIBOSOMAL PROTEIN S6 KINASE"/>
    <property type="match status" value="1"/>
</dbReference>
<proteinExistence type="inferred from homology"/>
<comment type="similarity">
    <text evidence="1">Belongs to the protein kinase superfamily. AGC Ser/Thr protein kinase family. RAC subfamily.</text>
</comment>
<gene>
    <name evidence="15" type="ORF">GPM918_LOCUS22085</name>
    <name evidence="14" type="ORF">OVA965_LOCUS6964</name>
    <name evidence="17" type="ORF">SRO942_LOCUS22081</name>
    <name evidence="16" type="ORF">TMI583_LOCUS6960</name>
</gene>
<dbReference type="InterPro" id="IPR000961">
    <property type="entry name" value="AGC-kinase_C"/>
</dbReference>
<feature type="binding site" evidence="9">
    <location>
        <position position="190"/>
    </location>
    <ligand>
        <name>ATP</name>
        <dbReference type="ChEBI" id="CHEBI:30616"/>
    </ligand>
</feature>
<comment type="caution">
    <text evidence="15">The sequence shown here is derived from an EMBL/GenBank/DDBJ whole genome shotgun (WGS) entry which is preliminary data.</text>
</comment>
<feature type="region of interest" description="Disordered" evidence="10">
    <location>
        <begin position="32"/>
        <end position="54"/>
    </location>
</feature>
<feature type="domain" description="PH" evidence="11">
    <location>
        <begin position="1"/>
        <end position="109"/>
    </location>
</feature>
<dbReference type="Proteomes" id="UP000663829">
    <property type="component" value="Unassembled WGS sequence"/>
</dbReference>
<dbReference type="SUPFAM" id="SSF56112">
    <property type="entry name" value="Protein kinase-like (PK-like)"/>
    <property type="match status" value="1"/>
</dbReference>
<keyword evidence="7" id="KW-0418">Kinase</keyword>
<dbReference type="GO" id="GO:0005524">
    <property type="term" value="F:ATP binding"/>
    <property type="evidence" value="ECO:0007669"/>
    <property type="project" value="UniProtKB-UniRule"/>
</dbReference>
<evidence type="ECO:0000256" key="8">
    <source>
        <dbReference type="ARBA" id="ARBA00022840"/>
    </source>
</evidence>
<dbReference type="EMBL" id="CAJNOK010002158">
    <property type="protein sequence ID" value="CAF0847421.1"/>
    <property type="molecule type" value="Genomic_DNA"/>
</dbReference>
<keyword evidence="8 9" id="KW-0067">ATP-binding</keyword>
<keyword evidence="6 9" id="KW-0547">Nucleotide-binding</keyword>
<dbReference type="PROSITE" id="PS51285">
    <property type="entry name" value="AGC_KINASE_CTER"/>
    <property type="match status" value="1"/>
</dbReference>
<dbReference type="InterPro" id="IPR011009">
    <property type="entry name" value="Kinase-like_dom_sf"/>
</dbReference>
<dbReference type="GO" id="GO:0004674">
    <property type="term" value="F:protein serine/threonine kinase activity"/>
    <property type="evidence" value="ECO:0007669"/>
    <property type="project" value="UniProtKB-KW"/>
</dbReference>
<dbReference type="Proteomes" id="UP000682733">
    <property type="component" value="Unassembled WGS sequence"/>
</dbReference>
<evidence type="ECO:0000259" key="13">
    <source>
        <dbReference type="PROSITE" id="PS51285"/>
    </source>
</evidence>
<dbReference type="FunFam" id="3.30.200.20:FF:000042">
    <property type="entry name" value="Aurora kinase A"/>
    <property type="match status" value="1"/>
</dbReference>
<dbReference type="FunFam" id="2.30.29.30:FF:000027">
    <property type="entry name" value="Non-specific serine/threonine protein kinase"/>
    <property type="match status" value="1"/>
</dbReference>
<dbReference type="InterPro" id="IPR017892">
    <property type="entry name" value="Pkinase_C"/>
</dbReference>
<feature type="compositionally biased region" description="Polar residues" evidence="10">
    <location>
        <begin position="32"/>
        <end position="49"/>
    </location>
</feature>
<evidence type="ECO:0000256" key="9">
    <source>
        <dbReference type="PROSITE-ProRule" id="PRU10141"/>
    </source>
</evidence>
<dbReference type="Gene3D" id="3.30.200.20">
    <property type="entry name" value="Phosphorylase Kinase, domain 1"/>
    <property type="match status" value="1"/>
</dbReference>
<dbReference type="Proteomes" id="UP000677228">
    <property type="component" value="Unassembled WGS sequence"/>
</dbReference>
<evidence type="ECO:0000259" key="12">
    <source>
        <dbReference type="PROSITE" id="PS50011"/>
    </source>
</evidence>
<evidence type="ECO:0000256" key="10">
    <source>
        <dbReference type="SAM" id="MobiDB-lite"/>
    </source>
</evidence>
<dbReference type="Pfam" id="PF00169">
    <property type="entry name" value="PH"/>
    <property type="match status" value="1"/>
</dbReference>
<evidence type="ECO:0000313" key="14">
    <source>
        <dbReference type="EMBL" id="CAF0847421.1"/>
    </source>
</evidence>
<evidence type="ECO:0000313" key="15">
    <source>
        <dbReference type="EMBL" id="CAF1169103.1"/>
    </source>
</evidence>
<dbReference type="InterPro" id="IPR000719">
    <property type="entry name" value="Prot_kinase_dom"/>
</dbReference>
<keyword evidence="5" id="KW-0808">Transferase</keyword>
<dbReference type="SMART" id="SM00220">
    <property type="entry name" value="S_TKc"/>
    <property type="match status" value="1"/>
</dbReference>
<dbReference type="PROSITE" id="PS00107">
    <property type="entry name" value="PROTEIN_KINASE_ATP"/>
    <property type="match status" value="1"/>
</dbReference>
<dbReference type="Gene3D" id="1.10.510.10">
    <property type="entry name" value="Transferase(Phosphotransferase) domain 1"/>
    <property type="match status" value="1"/>
</dbReference>
<evidence type="ECO:0000259" key="11">
    <source>
        <dbReference type="PROSITE" id="PS50003"/>
    </source>
</evidence>
<evidence type="ECO:0000313" key="17">
    <source>
        <dbReference type="EMBL" id="CAF3932830.1"/>
    </source>
</evidence>
<dbReference type="InterPro" id="IPR011993">
    <property type="entry name" value="PH-like_dom_sf"/>
</dbReference>
<evidence type="ECO:0000256" key="2">
    <source>
        <dbReference type="ARBA" id="ARBA00012513"/>
    </source>
</evidence>
<dbReference type="SMART" id="SM00233">
    <property type="entry name" value="PH"/>
    <property type="match status" value="1"/>
</dbReference>
<evidence type="ECO:0000256" key="5">
    <source>
        <dbReference type="ARBA" id="ARBA00022679"/>
    </source>
</evidence>
<evidence type="ECO:0000256" key="1">
    <source>
        <dbReference type="ARBA" id="ARBA00006935"/>
    </source>
</evidence>
<evidence type="ECO:0000256" key="7">
    <source>
        <dbReference type="ARBA" id="ARBA00022777"/>
    </source>
</evidence>
<dbReference type="InterPro" id="IPR001849">
    <property type="entry name" value="PH_domain"/>
</dbReference>
<protein>
    <recommendedName>
        <fullName evidence="2">non-specific serine/threonine protein kinase</fullName>
        <ecNumber evidence="2">2.7.11.1</ecNumber>
    </recommendedName>
</protein>
<keyword evidence="18" id="KW-1185">Reference proteome</keyword>
<evidence type="ECO:0000313" key="18">
    <source>
        <dbReference type="Proteomes" id="UP000663829"/>
    </source>
</evidence>
<evidence type="ECO:0000256" key="4">
    <source>
        <dbReference type="ARBA" id="ARBA00022553"/>
    </source>
</evidence>
<dbReference type="EMBL" id="CAJNOQ010007453">
    <property type="protein sequence ID" value="CAF1169103.1"/>
    <property type="molecule type" value="Genomic_DNA"/>
</dbReference>
<dbReference type="AlphaFoldDB" id="A0A814U268"/>
<dbReference type="FunFam" id="1.10.510.10:FF:000008">
    <property type="entry name" value="Non-specific serine/threonine protein kinase"/>
    <property type="match status" value="1"/>
</dbReference>
<dbReference type="SMART" id="SM00133">
    <property type="entry name" value="S_TK_X"/>
    <property type="match status" value="1"/>
</dbReference>
<dbReference type="EC" id="2.7.11.1" evidence="2"/>
<keyword evidence="3" id="KW-0723">Serine/threonine-protein kinase</keyword>
<accession>A0A814U268</accession>
<dbReference type="PROSITE" id="PS00108">
    <property type="entry name" value="PROTEIN_KINASE_ST"/>
    <property type="match status" value="1"/>
</dbReference>
<name>A0A814U268_9BILA</name>
<dbReference type="InterPro" id="IPR017441">
    <property type="entry name" value="Protein_kinase_ATP_BS"/>
</dbReference>